<organism evidence="18 19">
    <name type="scientific">Vesicular stomatitis New Jersey virus</name>
    <dbReference type="NCBI Taxonomy" id="11280"/>
    <lineage>
        <taxon>Viruses</taxon>
        <taxon>Riboviria</taxon>
        <taxon>Orthornavirae</taxon>
        <taxon>Negarnaviricota</taxon>
        <taxon>Haploviricotina</taxon>
        <taxon>Monjiviricetes</taxon>
        <taxon>Mononegavirales</taxon>
        <taxon>Rhabdoviridae</taxon>
        <taxon>Alpharhabdovirinae</taxon>
        <taxon>Vesiculovirus</taxon>
        <taxon>Vesiculovirus newjersey</taxon>
    </lineage>
</organism>
<dbReference type="Pfam" id="PF00974">
    <property type="entry name" value="Rhabdo_glycop_FD"/>
    <property type="match status" value="1"/>
</dbReference>
<feature type="transmembrane region" description="Helical" evidence="15">
    <location>
        <begin position="472"/>
        <end position="499"/>
    </location>
</feature>
<dbReference type="Gene3D" id="2.30.30.640">
    <property type="match status" value="1"/>
</dbReference>
<evidence type="ECO:0000256" key="1">
    <source>
        <dbReference type="ARBA" id="ARBA00004313"/>
    </source>
</evidence>
<dbReference type="Gene3D" id="2.30.29.130">
    <property type="match status" value="1"/>
</dbReference>
<evidence type="ECO:0000256" key="3">
    <source>
        <dbReference type="ARBA" id="ARBA00005473"/>
    </source>
</evidence>
<name>A0A089FZC4_9RHAB</name>
<dbReference type="GO" id="GO:0033644">
    <property type="term" value="C:host cell membrane"/>
    <property type="evidence" value="ECO:0007669"/>
    <property type="project" value="UniProtKB-SubCell"/>
</dbReference>
<evidence type="ECO:0000256" key="13">
    <source>
        <dbReference type="ARBA" id="ARBA00023180"/>
    </source>
</evidence>
<keyword evidence="14" id="KW-1160">Virus entry into host cell</keyword>
<dbReference type="SUPFAM" id="SSF161008">
    <property type="entry name" value="Viral glycoprotein ectodomain-like"/>
    <property type="match status" value="1"/>
</dbReference>
<dbReference type="InterPro" id="IPR001903">
    <property type="entry name" value="Rhabdo_glycop_FD"/>
</dbReference>
<evidence type="ECO:0000256" key="12">
    <source>
        <dbReference type="ARBA" id="ARBA00023136"/>
    </source>
</evidence>
<comment type="subcellular location">
    <subcellularLocation>
        <location evidence="1">Host membrane</location>
        <topology evidence="1">Single-pass type I membrane protein</topology>
    </subcellularLocation>
    <subcellularLocation>
        <location evidence="2">Virion membrane</location>
        <topology evidence="2">Single-pass type I membrane protein</topology>
    </subcellularLocation>
</comment>
<evidence type="ECO:0000256" key="5">
    <source>
        <dbReference type="ARBA" id="ARBA00022692"/>
    </source>
</evidence>
<keyword evidence="4" id="KW-0945">Host-virus interaction</keyword>
<keyword evidence="11 15" id="KW-1133">Transmembrane helix</keyword>
<evidence type="ECO:0000313" key="19">
    <source>
        <dbReference type="Proteomes" id="UP000172886"/>
    </source>
</evidence>
<keyword evidence="9" id="KW-1043">Host membrane</keyword>
<sequence>MLSYLILAIIVSPILGKIEIVFPQHTTGDWKRVPHEYNYCPTSADKNSHGTQTGIPVELTMPKGLTTHQVDGFMCHSALWMTTCDFRWYGPKYITHSIHNEEPTDYQCLEAIKAYKDGVSFNPGFPPQSCGYGTVTDAEAHIITVTPHSVKVDEYTGEWIDPHFIGGRCKGKICETVHNSTKWFTSSDGESVCSQLFTLVGGTFFSDSEEITSMGLPETGMRSNYFPYISTEGICKMPFCRKPGYKLKNDLWFQITDPDLDKTVRDLPHIKDCDLSSSIITPGEHATDISLISDVERILDYALCQNTWSKIEAGEPITPVDLSYLGPKNPGVGPVFTVINGSLHYFTSKYLRVELESPVIPRMEGRVAGTRIVRQLWDQWFPFGKAEIGPNGVLKTKQGYKFPLHIIGTGEVDSDIKMERIVKHWEHPHIEAAQTFLKKDDTEEVIYYGDTGVSKNPVELVEGWFSGWRSSIMGVVAVIIGFVILIFLIRLIGVLSSLFRQKRRPIYKSDVEMAHFR</sequence>
<evidence type="ECO:0000313" key="18">
    <source>
        <dbReference type="EMBL" id="AIP90495.1"/>
    </source>
</evidence>
<feature type="domain" description="Spike glycoprotein G central" evidence="17">
    <location>
        <begin position="272"/>
        <end position="392"/>
    </location>
</feature>
<evidence type="ECO:0000256" key="8">
    <source>
        <dbReference type="ARBA" id="ARBA00022844"/>
    </source>
</evidence>
<evidence type="ECO:0000256" key="4">
    <source>
        <dbReference type="ARBA" id="ARBA00022581"/>
    </source>
</evidence>
<keyword evidence="8" id="KW-0946">Virion</keyword>
<dbReference type="EMBL" id="KM012169">
    <property type="protein sequence ID" value="AIP90495.1"/>
    <property type="molecule type" value="Viral_cRNA"/>
</dbReference>
<keyword evidence="10" id="KW-0261">Viral envelope protein</keyword>
<dbReference type="Pfam" id="PF24833">
    <property type="entry name" value="Rhabdo_glycop_CD"/>
    <property type="match status" value="1"/>
</dbReference>
<evidence type="ECO:0000256" key="7">
    <source>
        <dbReference type="ARBA" id="ARBA00022804"/>
    </source>
</evidence>
<dbReference type="Proteomes" id="UP000172886">
    <property type="component" value="Genome"/>
</dbReference>
<accession>A0A089FZC4</accession>
<evidence type="ECO:0000256" key="15">
    <source>
        <dbReference type="SAM" id="Phobius"/>
    </source>
</evidence>
<evidence type="ECO:0000256" key="10">
    <source>
        <dbReference type="ARBA" id="ARBA00022879"/>
    </source>
</evidence>
<evidence type="ECO:0000259" key="16">
    <source>
        <dbReference type="Pfam" id="PF00974"/>
    </source>
</evidence>
<evidence type="ECO:0000259" key="17">
    <source>
        <dbReference type="Pfam" id="PF24833"/>
    </source>
</evidence>
<dbReference type="GO" id="GO:0019031">
    <property type="term" value="C:viral envelope"/>
    <property type="evidence" value="ECO:0007669"/>
    <property type="project" value="UniProtKB-KW"/>
</dbReference>
<comment type="similarity">
    <text evidence="3">Belongs to the vesiculovirus glycoprotein family.</text>
</comment>
<gene>
    <name evidence="18" type="primary">G</name>
</gene>
<proteinExistence type="inferred from homology"/>
<evidence type="ECO:0000256" key="11">
    <source>
        <dbReference type="ARBA" id="ARBA00022989"/>
    </source>
</evidence>
<evidence type="ECO:0000256" key="6">
    <source>
        <dbReference type="ARBA" id="ARBA00022729"/>
    </source>
</evidence>
<keyword evidence="7" id="KW-1161">Viral attachment to host cell</keyword>
<dbReference type="GO" id="GO:0019062">
    <property type="term" value="P:virion attachment to host cell"/>
    <property type="evidence" value="ECO:0007669"/>
    <property type="project" value="UniProtKB-KW"/>
</dbReference>
<evidence type="ECO:0000256" key="14">
    <source>
        <dbReference type="ARBA" id="ARBA00023296"/>
    </source>
</evidence>
<keyword evidence="13" id="KW-0325">Glycoprotein</keyword>
<feature type="domain" description="Spike glycoprotein fusion" evidence="16">
    <location>
        <begin position="70"/>
        <end position="169"/>
    </location>
</feature>
<keyword evidence="6" id="KW-0732">Signal</keyword>
<dbReference type="GO" id="GO:0055036">
    <property type="term" value="C:virion membrane"/>
    <property type="evidence" value="ECO:0007669"/>
    <property type="project" value="UniProtKB-SubCell"/>
</dbReference>
<keyword evidence="12 15" id="KW-0472">Membrane</keyword>
<dbReference type="GO" id="GO:0046718">
    <property type="term" value="P:symbiont entry into host cell"/>
    <property type="evidence" value="ECO:0007669"/>
    <property type="project" value="UniProtKB-KW"/>
</dbReference>
<evidence type="ECO:0000256" key="2">
    <source>
        <dbReference type="ARBA" id="ARBA00004563"/>
    </source>
</evidence>
<keyword evidence="5 15" id="KW-0812">Transmembrane</keyword>
<reference evidence="18 19" key="1">
    <citation type="submission" date="2014-06" db="EMBL/GenBank/DDBJ databases">
        <authorList>
            <person name="Killian M.L."/>
            <person name="Koster L.G."/>
            <person name="Jenkins-Moore M."/>
            <person name="Swenson S.L."/>
        </authorList>
    </citation>
    <scope>NUCLEOTIDE SEQUENCE [LARGE SCALE GENOMIC DNA]</scope>
    <source>
        <strain evidence="18">Texas/16313/2014</strain>
    </source>
</reference>
<protein>
    <submittedName>
        <fullName evidence="18">Glycoprotein</fullName>
    </submittedName>
</protein>
<dbReference type="InterPro" id="IPR055447">
    <property type="entry name" value="Rhabdo_glycop_CD"/>
</dbReference>
<evidence type="ECO:0000256" key="9">
    <source>
        <dbReference type="ARBA" id="ARBA00022870"/>
    </source>
</evidence>